<keyword evidence="3" id="KW-1185">Reference proteome</keyword>
<evidence type="ECO:0000313" key="2">
    <source>
        <dbReference type="EMBL" id="CAG8530676.1"/>
    </source>
</evidence>
<dbReference type="Pfam" id="PF00313">
    <property type="entry name" value="CSD"/>
    <property type="match status" value="1"/>
</dbReference>
<name>A0A9N9AJU4_FUNMO</name>
<feature type="domain" description="CSD" evidence="1">
    <location>
        <begin position="8"/>
        <end position="78"/>
    </location>
</feature>
<dbReference type="PANTHER" id="PTHR11544">
    <property type="entry name" value="COLD SHOCK DOMAIN CONTAINING PROTEINS"/>
    <property type="match status" value="1"/>
</dbReference>
<dbReference type="SUPFAM" id="SSF50249">
    <property type="entry name" value="Nucleic acid-binding proteins"/>
    <property type="match status" value="1"/>
</dbReference>
<dbReference type="InterPro" id="IPR002059">
    <property type="entry name" value="CSP_DNA-bd"/>
</dbReference>
<dbReference type="EMBL" id="CAJVPP010001046">
    <property type="protein sequence ID" value="CAG8530676.1"/>
    <property type="molecule type" value="Genomic_DNA"/>
</dbReference>
<accession>A0A9N9AJU4</accession>
<sequence>MNTIPYGRKQGKVKFFNCQKGYGFIIPHNLGLGEKVEVFVHHTAIHNNGGFKSLAEGEDVEFDLIKGPKGLQAANVSGPNGIAVKGDPNAPGNNKRIVTNNNNFIGTTYNYLGVDVNRANYNNTGGYGNRMGLNQPYHALQSTYAPYFQQQLSHFASQQPLFGTQQFTSYTAQTYGNPTTGQQSSLNNNSVSQPNLAYATQPIFPNYNSTINSANLT</sequence>
<dbReference type="PRINTS" id="PR00050">
    <property type="entry name" value="COLDSHOCK"/>
</dbReference>
<reference evidence="2" key="1">
    <citation type="submission" date="2021-06" db="EMBL/GenBank/DDBJ databases">
        <authorList>
            <person name="Kallberg Y."/>
            <person name="Tangrot J."/>
            <person name="Rosling A."/>
        </authorList>
    </citation>
    <scope>NUCLEOTIDE SEQUENCE</scope>
    <source>
        <strain evidence="2">87-6 pot B 2015</strain>
    </source>
</reference>
<dbReference type="InterPro" id="IPR011129">
    <property type="entry name" value="CSD"/>
</dbReference>
<gene>
    <name evidence="2" type="ORF">FMOSSE_LOCUS5493</name>
</gene>
<organism evidence="2 3">
    <name type="scientific">Funneliformis mosseae</name>
    <name type="common">Endomycorrhizal fungus</name>
    <name type="synonym">Glomus mosseae</name>
    <dbReference type="NCBI Taxonomy" id="27381"/>
    <lineage>
        <taxon>Eukaryota</taxon>
        <taxon>Fungi</taxon>
        <taxon>Fungi incertae sedis</taxon>
        <taxon>Mucoromycota</taxon>
        <taxon>Glomeromycotina</taxon>
        <taxon>Glomeromycetes</taxon>
        <taxon>Glomerales</taxon>
        <taxon>Glomeraceae</taxon>
        <taxon>Funneliformis</taxon>
    </lineage>
</organism>
<protein>
    <submittedName>
        <fullName evidence="2">9158_t:CDS:1</fullName>
    </submittedName>
</protein>
<dbReference type="AlphaFoldDB" id="A0A9N9AJU4"/>
<dbReference type="GO" id="GO:0003676">
    <property type="term" value="F:nucleic acid binding"/>
    <property type="evidence" value="ECO:0007669"/>
    <property type="project" value="InterPro"/>
</dbReference>
<dbReference type="PROSITE" id="PS51857">
    <property type="entry name" value="CSD_2"/>
    <property type="match status" value="1"/>
</dbReference>
<dbReference type="InterPro" id="IPR050181">
    <property type="entry name" value="Cold_shock_domain"/>
</dbReference>
<proteinExistence type="predicted"/>
<dbReference type="Proteomes" id="UP000789375">
    <property type="component" value="Unassembled WGS sequence"/>
</dbReference>
<evidence type="ECO:0000313" key="3">
    <source>
        <dbReference type="Proteomes" id="UP000789375"/>
    </source>
</evidence>
<dbReference type="SMART" id="SM00357">
    <property type="entry name" value="CSP"/>
    <property type="match status" value="1"/>
</dbReference>
<dbReference type="InterPro" id="IPR012340">
    <property type="entry name" value="NA-bd_OB-fold"/>
</dbReference>
<dbReference type="Gene3D" id="2.40.50.140">
    <property type="entry name" value="Nucleic acid-binding proteins"/>
    <property type="match status" value="1"/>
</dbReference>
<comment type="caution">
    <text evidence="2">The sequence shown here is derived from an EMBL/GenBank/DDBJ whole genome shotgun (WGS) entry which is preliminary data.</text>
</comment>
<evidence type="ECO:0000259" key="1">
    <source>
        <dbReference type="PROSITE" id="PS51857"/>
    </source>
</evidence>